<feature type="non-terminal residue" evidence="6">
    <location>
        <position position="1"/>
    </location>
</feature>
<name>A0A8K0D1W5_IGNLU</name>
<dbReference type="Gene3D" id="2.40.10.10">
    <property type="entry name" value="Trypsin-like serine proteases"/>
    <property type="match status" value="1"/>
</dbReference>
<keyword evidence="1" id="KW-0645">Protease</keyword>
<keyword evidence="2" id="KW-0378">Hydrolase</keyword>
<dbReference type="EMBL" id="VTPC01008104">
    <property type="protein sequence ID" value="KAF2893275.1"/>
    <property type="molecule type" value="Genomic_DNA"/>
</dbReference>
<evidence type="ECO:0000256" key="4">
    <source>
        <dbReference type="ARBA" id="ARBA00023157"/>
    </source>
</evidence>
<evidence type="ECO:0000313" key="6">
    <source>
        <dbReference type="EMBL" id="KAF2893275.1"/>
    </source>
</evidence>
<gene>
    <name evidence="6" type="ORF">ILUMI_12903</name>
</gene>
<dbReference type="SUPFAM" id="SSF50494">
    <property type="entry name" value="Trypsin-like serine proteases"/>
    <property type="match status" value="1"/>
</dbReference>
<evidence type="ECO:0000259" key="5">
    <source>
        <dbReference type="PROSITE" id="PS50240"/>
    </source>
</evidence>
<proteinExistence type="predicted"/>
<dbReference type="PANTHER" id="PTHR24276:SF98">
    <property type="entry name" value="FI18310P1-RELATED"/>
    <property type="match status" value="1"/>
</dbReference>
<evidence type="ECO:0000313" key="7">
    <source>
        <dbReference type="Proteomes" id="UP000801492"/>
    </source>
</evidence>
<comment type="caution">
    <text evidence="6">The sequence shown here is derived from an EMBL/GenBank/DDBJ whole genome shotgun (WGS) entry which is preliminary data.</text>
</comment>
<keyword evidence="7" id="KW-1185">Reference proteome</keyword>
<dbReference type="InterPro" id="IPR001254">
    <property type="entry name" value="Trypsin_dom"/>
</dbReference>
<organism evidence="6 7">
    <name type="scientific">Ignelater luminosus</name>
    <name type="common">Cucubano</name>
    <name type="synonym">Pyrophorus luminosus</name>
    <dbReference type="NCBI Taxonomy" id="2038154"/>
    <lineage>
        <taxon>Eukaryota</taxon>
        <taxon>Metazoa</taxon>
        <taxon>Ecdysozoa</taxon>
        <taxon>Arthropoda</taxon>
        <taxon>Hexapoda</taxon>
        <taxon>Insecta</taxon>
        <taxon>Pterygota</taxon>
        <taxon>Neoptera</taxon>
        <taxon>Endopterygota</taxon>
        <taxon>Coleoptera</taxon>
        <taxon>Polyphaga</taxon>
        <taxon>Elateriformia</taxon>
        <taxon>Elateroidea</taxon>
        <taxon>Elateridae</taxon>
        <taxon>Agrypninae</taxon>
        <taxon>Pyrophorini</taxon>
        <taxon>Ignelater</taxon>
    </lineage>
</organism>
<dbReference type="OrthoDB" id="6835927at2759"/>
<dbReference type="Pfam" id="PF00089">
    <property type="entry name" value="Trypsin"/>
    <property type="match status" value="1"/>
</dbReference>
<dbReference type="AlphaFoldDB" id="A0A8K0D1W5"/>
<reference evidence="6" key="1">
    <citation type="submission" date="2019-08" db="EMBL/GenBank/DDBJ databases">
        <title>The genome of the North American firefly Photinus pyralis.</title>
        <authorList>
            <consortium name="Photinus pyralis genome working group"/>
            <person name="Fallon T.R."/>
            <person name="Sander Lower S.E."/>
            <person name="Weng J.-K."/>
        </authorList>
    </citation>
    <scope>NUCLEOTIDE SEQUENCE</scope>
    <source>
        <strain evidence="6">TRF0915ILg1</strain>
        <tissue evidence="6">Whole body</tissue>
    </source>
</reference>
<dbReference type="PANTHER" id="PTHR24276">
    <property type="entry name" value="POLYSERASE-RELATED"/>
    <property type="match status" value="1"/>
</dbReference>
<keyword evidence="3" id="KW-0720">Serine protease</keyword>
<keyword evidence="4" id="KW-1015">Disulfide bond</keyword>
<dbReference type="InterPro" id="IPR050430">
    <property type="entry name" value="Peptidase_S1"/>
</dbReference>
<dbReference type="Proteomes" id="UP000801492">
    <property type="component" value="Unassembled WGS sequence"/>
</dbReference>
<sequence>YPNDVEVTVLGWGTTHRDVQRPSDDLRAVTIRLVNHNECKKKHRAGGVTNTMVCAIEKGKDACMFDSGGPLIRNNILI</sequence>
<protein>
    <recommendedName>
        <fullName evidence="5">Peptidase S1 domain-containing protein</fullName>
    </recommendedName>
</protein>
<evidence type="ECO:0000256" key="1">
    <source>
        <dbReference type="ARBA" id="ARBA00022670"/>
    </source>
</evidence>
<evidence type="ECO:0000256" key="3">
    <source>
        <dbReference type="ARBA" id="ARBA00022825"/>
    </source>
</evidence>
<feature type="non-terminal residue" evidence="6">
    <location>
        <position position="78"/>
    </location>
</feature>
<dbReference type="GO" id="GO:0004252">
    <property type="term" value="F:serine-type endopeptidase activity"/>
    <property type="evidence" value="ECO:0007669"/>
    <property type="project" value="InterPro"/>
</dbReference>
<dbReference type="PROSITE" id="PS50240">
    <property type="entry name" value="TRYPSIN_DOM"/>
    <property type="match status" value="1"/>
</dbReference>
<dbReference type="InterPro" id="IPR043504">
    <property type="entry name" value="Peptidase_S1_PA_chymotrypsin"/>
</dbReference>
<dbReference type="InterPro" id="IPR009003">
    <property type="entry name" value="Peptidase_S1_PA"/>
</dbReference>
<accession>A0A8K0D1W5</accession>
<feature type="domain" description="Peptidase S1" evidence="5">
    <location>
        <begin position="1"/>
        <end position="78"/>
    </location>
</feature>
<dbReference type="GO" id="GO:0006508">
    <property type="term" value="P:proteolysis"/>
    <property type="evidence" value="ECO:0007669"/>
    <property type="project" value="UniProtKB-KW"/>
</dbReference>
<evidence type="ECO:0000256" key="2">
    <source>
        <dbReference type="ARBA" id="ARBA00022801"/>
    </source>
</evidence>